<reference evidence="1" key="1">
    <citation type="journal article" date="2023" name="Science">
        <title>Genome structures resolve the early diversification of teleost fishes.</title>
        <authorList>
            <person name="Parey E."/>
            <person name="Louis A."/>
            <person name="Montfort J."/>
            <person name="Bouchez O."/>
            <person name="Roques C."/>
            <person name="Iampietro C."/>
            <person name="Lluch J."/>
            <person name="Castinel A."/>
            <person name="Donnadieu C."/>
            <person name="Desvignes T."/>
            <person name="Floi Bucao C."/>
            <person name="Jouanno E."/>
            <person name="Wen M."/>
            <person name="Mejri S."/>
            <person name="Dirks R."/>
            <person name="Jansen H."/>
            <person name="Henkel C."/>
            <person name="Chen W.J."/>
            <person name="Zahm M."/>
            <person name="Cabau C."/>
            <person name="Klopp C."/>
            <person name="Thompson A.W."/>
            <person name="Robinson-Rechavi M."/>
            <person name="Braasch I."/>
            <person name="Lecointre G."/>
            <person name="Bobe J."/>
            <person name="Postlethwait J.H."/>
            <person name="Berthelot C."/>
            <person name="Roest Crollius H."/>
            <person name="Guiguen Y."/>
        </authorList>
    </citation>
    <scope>NUCLEOTIDE SEQUENCE</scope>
    <source>
        <strain evidence="1">NC1722</strain>
    </source>
</reference>
<protein>
    <submittedName>
        <fullName evidence="1">Uncharacterized protein</fullName>
    </submittedName>
</protein>
<comment type="caution">
    <text evidence="1">The sequence shown here is derived from an EMBL/GenBank/DDBJ whole genome shotgun (WGS) entry which is preliminary data.</text>
</comment>
<organism evidence="1 2">
    <name type="scientific">Aldrovandia affinis</name>
    <dbReference type="NCBI Taxonomy" id="143900"/>
    <lineage>
        <taxon>Eukaryota</taxon>
        <taxon>Metazoa</taxon>
        <taxon>Chordata</taxon>
        <taxon>Craniata</taxon>
        <taxon>Vertebrata</taxon>
        <taxon>Euteleostomi</taxon>
        <taxon>Actinopterygii</taxon>
        <taxon>Neopterygii</taxon>
        <taxon>Teleostei</taxon>
        <taxon>Notacanthiformes</taxon>
        <taxon>Halosauridae</taxon>
        <taxon>Aldrovandia</taxon>
    </lineage>
</organism>
<keyword evidence="2" id="KW-1185">Reference proteome</keyword>
<evidence type="ECO:0000313" key="1">
    <source>
        <dbReference type="EMBL" id="KAJ8383469.1"/>
    </source>
</evidence>
<dbReference type="Proteomes" id="UP001221898">
    <property type="component" value="Unassembled WGS sequence"/>
</dbReference>
<dbReference type="EMBL" id="JAINUG010000293">
    <property type="protein sequence ID" value="KAJ8383469.1"/>
    <property type="molecule type" value="Genomic_DNA"/>
</dbReference>
<accession>A0AAD7RFX7</accession>
<sequence length="113" mass="12772">MAAVCAFNHPRALSRRAEASSENDICFHLHLFKTFMNSKTHLPPHSPHPPPHSPPHWCLRRACAEHKPPGRDLRLRRLPERKGGRRVAVRPANIPTRVAAVQSGTLSLCRLRD</sequence>
<gene>
    <name evidence="1" type="ORF">AAFF_G00220650</name>
</gene>
<evidence type="ECO:0000313" key="2">
    <source>
        <dbReference type="Proteomes" id="UP001221898"/>
    </source>
</evidence>
<proteinExistence type="predicted"/>
<dbReference type="AlphaFoldDB" id="A0AAD7RFX7"/>
<name>A0AAD7RFX7_9TELE</name>